<evidence type="ECO:0000256" key="4">
    <source>
        <dbReference type="ARBA" id="ARBA00022737"/>
    </source>
</evidence>
<evidence type="ECO:0000256" key="7">
    <source>
        <dbReference type="ARBA" id="ARBA00023015"/>
    </source>
</evidence>
<keyword evidence="3" id="KW-0479">Metal-binding</keyword>
<dbReference type="InterPro" id="IPR051967">
    <property type="entry name" value="Krueppel_C2H2-ZF"/>
</dbReference>
<gene>
    <name evidence="13" type="ORF">GSTENG00017385001</name>
</gene>
<feature type="compositionally biased region" description="Low complexity" evidence="11">
    <location>
        <begin position="557"/>
        <end position="569"/>
    </location>
</feature>
<dbReference type="GO" id="GO:0000978">
    <property type="term" value="F:RNA polymerase II cis-regulatory region sequence-specific DNA binding"/>
    <property type="evidence" value="ECO:0007669"/>
    <property type="project" value="TreeGrafter"/>
</dbReference>
<dbReference type="GO" id="GO:0005634">
    <property type="term" value="C:nucleus"/>
    <property type="evidence" value="ECO:0007669"/>
    <property type="project" value="UniProtKB-SubCell"/>
</dbReference>
<feature type="domain" description="C2H2-type" evidence="12">
    <location>
        <begin position="331"/>
        <end position="354"/>
    </location>
</feature>
<feature type="compositionally biased region" description="Basic and acidic residues" evidence="11">
    <location>
        <begin position="59"/>
        <end position="70"/>
    </location>
</feature>
<feature type="region of interest" description="Disordered" evidence="11">
    <location>
        <begin position="48"/>
        <end position="113"/>
    </location>
</feature>
<evidence type="ECO:0000256" key="11">
    <source>
        <dbReference type="SAM" id="MobiDB-lite"/>
    </source>
</evidence>
<dbReference type="AlphaFoldDB" id="Q4SJ26"/>
<dbReference type="EMBL" id="CAAE01014577">
    <property type="protein sequence ID" value="CAF99356.1"/>
    <property type="molecule type" value="Genomic_DNA"/>
</dbReference>
<dbReference type="GO" id="GO:0008270">
    <property type="term" value="F:zinc ion binding"/>
    <property type="evidence" value="ECO:0007669"/>
    <property type="project" value="UniProtKB-KW"/>
</dbReference>
<dbReference type="KEGG" id="tng:GSTEN00017385G001"/>
<evidence type="ECO:0000256" key="1">
    <source>
        <dbReference type="ARBA" id="ARBA00004123"/>
    </source>
</evidence>
<accession>Q4SJ26</accession>
<keyword evidence="6" id="KW-0862">Zinc</keyword>
<dbReference type="PANTHER" id="PTHR45925">
    <property type="entry name" value="ZINC FINGER PROTEIN"/>
    <property type="match status" value="1"/>
</dbReference>
<sequence>MPNMAPSSPAWSQHVGRSSNSAMEVQVWAFGSSCCTIRSWAWSRRRRHSTSFSGGSLQNRERTLNRRQDPSEEAQTSGPLEDLLHFSDGGEERRGHAVEESSCQGGGGGRRRLRPHLRRVQPQFSPPQLPVPAHAPAHAGEALQVSALRALHGPEGQPEGPHQGPQTGPLPAEPVHQRSPVVRGARQNSRGPRGRRTRSGEIFSRRQREGEEEGHQEEGERHRRGGERRRGRRRRPLLRHLRAGLPADAAAQVPHEVLPSKKALRTRRLKAEPVPKQRSKSPAPAKSSTKKSHITLNGLGQAFYEELHSKKPKDVSPGNAESVFPGVIKVYFCQHCDFSTGSTSNLRSHLYTQHPDILDPLRRYAKVLNSLSQSGVKAFSDADGSQIQSEQFNAESAVNLSLPKANKGDPVAEIISHKCPFCIHVSLYPEVLWMHQQIEHKVNAGCPMAPRWAVSSSSLRSLRAGALQWRRTGPPPFLTGKDCPPLTAQKSQRTKPQDAPMQHGCSSSSSSSSKLSGVSKPQRKNSRSSNRKTGSMPPKARVEGAVEQGSTASRVETSSLSSTTFNNNTPDCRPSNGPRRRSRAAANR</sequence>
<dbReference type="SMART" id="SM00355">
    <property type="entry name" value="ZnF_C2H2"/>
    <property type="match status" value="2"/>
</dbReference>
<keyword evidence="5" id="KW-0863">Zinc-finger</keyword>
<feature type="region of interest" description="Disordered" evidence="11">
    <location>
        <begin position="152"/>
        <end position="294"/>
    </location>
</feature>
<evidence type="ECO:0000313" key="13">
    <source>
        <dbReference type="EMBL" id="CAF99356.1"/>
    </source>
</evidence>
<evidence type="ECO:0000256" key="9">
    <source>
        <dbReference type="ARBA" id="ARBA00023163"/>
    </source>
</evidence>
<feature type="domain" description="C2H2-type" evidence="12">
    <location>
        <begin position="417"/>
        <end position="440"/>
    </location>
</feature>
<comment type="subcellular location">
    <subcellularLocation>
        <location evidence="1">Nucleus</location>
    </subcellularLocation>
</comment>
<keyword evidence="8" id="KW-0238">DNA-binding</keyword>
<proteinExistence type="inferred from homology"/>
<evidence type="ECO:0000256" key="8">
    <source>
        <dbReference type="ARBA" id="ARBA00023125"/>
    </source>
</evidence>
<evidence type="ECO:0000256" key="3">
    <source>
        <dbReference type="ARBA" id="ARBA00022723"/>
    </source>
</evidence>
<name>Q4SJ26_TETNG</name>
<evidence type="ECO:0000256" key="6">
    <source>
        <dbReference type="ARBA" id="ARBA00022833"/>
    </source>
</evidence>
<keyword evidence="4" id="KW-0677">Repeat</keyword>
<feature type="region of interest" description="Disordered" evidence="11">
    <location>
        <begin position="470"/>
        <end position="588"/>
    </location>
</feature>
<dbReference type="OrthoDB" id="8852887at2759"/>
<protein>
    <submittedName>
        <fullName evidence="13">(spotted green pufferfish) hypothetical protein</fullName>
    </submittedName>
</protein>
<evidence type="ECO:0000256" key="2">
    <source>
        <dbReference type="ARBA" id="ARBA00006991"/>
    </source>
</evidence>
<feature type="compositionally biased region" description="Basic and acidic residues" evidence="11">
    <location>
        <begin position="82"/>
        <end position="99"/>
    </location>
</feature>
<evidence type="ECO:0000256" key="10">
    <source>
        <dbReference type="ARBA" id="ARBA00023242"/>
    </source>
</evidence>
<keyword evidence="9" id="KW-0804">Transcription</keyword>
<organism evidence="13">
    <name type="scientific">Tetraodon nigroviridis</name>
    <name type="common">Spotted green pufferfish</name>
    <name type="synonym">Chelonodon nigroviridis</name>
    <dbReference type="NCBI Taxonomy" id="99883"/>
    <lineage>
        <taxon>Eukaryota</taxon>
        <taxon>Metazoa</taxon>
        <taxon>Chordata</taxon>
        <taxon>Craniata</taxon>
        <taxon>Vertebrata</taxon>
        <taxon>Euteleostomi</taxon>
        <taxon>Actinopterygii</taxon>
        <taxon>Neopterygii</taxon>
        <taxon>Teleostei</taxon>
        <taxon>Neoteleostei</taxon>
        <taxon>Acanthomorphata</taxon>
        <taxon>Eupercaria</taxon>
        <taxon>Tetraodontiformes</taxon>
        <taxon>Tetradontoidea</taxon>
        <taxon>Tetraodontidae</taxon>
        <taxon>Tetraodon</taxon>
    </lineage>
</organism>
<reference evidence="13" key="1">
    <citation type="journal article" date="2004" name="Nature">
        <title>Genome duplication in the teleost fish Tetraodon nigroviridis reveals the early vertebrate proto-karyotype.</title>
        <authorList>
            <person name="Jaillon O."/>
            <person name="Aury J.-M."/>
            <person name="Brunet F."/>
            <person name="Petit J.-L."/>
            <person name="Stange-Thomann N."/>
            <person name="Mauceli E."/>
            <person name="Bouneau L."/>
            <person name="Fischer C."/>
            <person name="Ozouf-Costaz C."/>
            <person name="Bernot A."/>
            <person name="Nicaud S."/>
            <person name="Jaffe D."/>
            <person name="Fisher S."/>
            <person name="Lutfalla G."/>
            <person name="Dossat C."/>
            <person name="Segurens B."/>
            <person name="Dasilva C."/>
            <person name="Salanoubat M."/>
            <person name="Levy M."/>
            <person name="Boudet N."/>
            <person name="Castellano S."/>
            <person name="Anthouard V."/>
            <person name="Jubin C."/>
            <person name="Castelli V."/>
            <person name="Katinka M."/>
            <person name="Vacherie B."/>
            <person name="Biemont C."/>
            <person name="Skalli Z."/>
            <person name="Cattolico L."/>
            <person name="Poulain J."/>
            <person name="De Berardinis V."/>
            <person name="Cruaud C."/>
            <person name="Duprat S."/>
            <person name="Brottier P."/>
            <person name="Coutanceau J.-P."/>
            <person name="Gouzy J."/>
            <person name="Parra G."/>
            <person name="Lardier G."/>
            <person name="Chapple C."/>
            <person name="McKernan K.J."/>
            <person name="McEwan P."/>
            <person name="Bosak S."/>
            <person name="Kellis M."/>
            <person name="Volff J.-N."/>
            <person name="Guigo R."/>
            <person name="Zody M.C."/>
            <person name="Mesirov J."/>
            <person name="Lindblad-Toh K."/>
            <person name="Birren B."/>
            <person name="Nusbaum C."/>
            <person name="Kahn D."/>
            <person name="Robinson-Rechavi M."/>
            <person name="Laudet V."/>
            <person name="Schachter V."/>
            <person name="Quetier F."/>
            <person name="Saurin W."/>
            <person name="Scarpelli C."/>
            <person name="Wincker P."/>
            <person name="Lander E.S."/>
            <person name="Weissenbach J."/>
            <person name="Roest Crollius H."/>
        </authorList>
    </citation>
    <scope>NUCLEOTIDE SEQUENCE [LARGE SCALE GENOMIC DNA]</scope>
</reference>
<feature type="compositionally biased region" description="Basic residues" evidence="11">
    <location>
        <begin position="222"/>
        <end position="242"/>
    </location>
</feature>
<dbReference type="GO" id="GO:0000981">
    <property type="term" value="F:DNA-binding transcription factor activity, RNA polymerase II-specific"/>
    <property type="evidence" value="ECO:0007669"/>
    <property type="project" value="TreeGrafter"/>
</dbReference>
<keyword evidence="7" id="KW-0805">Transcription regulation</keyword>
<feature type="compositionally biased region" description="Low complexity" evidence="11">
    <location>
        <begin position="153"/>
        <end position="169"/>
    </location>
</feature>
<dbReference type="InterPro" id="IPR013087">
    <property type="entry name" value="Znf_C2H2_type"/>
</dbReference>
<dbReference type="PANTHER" id="PTHR45925:SF3">
    <property type="entry name" value="ZINC FINGER PROTEIN 516"/>
    <property type="match status" value="1"/>
</dbReference>
<comment type="similarity">
    <text evidence="2">Belongs to the krueppel C2H2-type zinc-finger protein family.</text>
</comment>
<evidence type="ECO:0000256" key="5">
    <source>
        <dbReference type="ARBA" id="ARBA00022771"/>
    </source>
</evidence>
<comment type="caution">
    <text evidence="13">The sequence shown here is derived from an EMBL/GenBank/DDBJ whole genome shotgun (WGS) entry which is preliminary data.</text>
</comment>
<evidence type="ECO:0000259" key="12">
    <source>
        <dbReference type="SMART" id="SM00355"/>
    </source>
</evidence>
<reference evidence="13" key="2">
    <citation type="submission" date="2004-02" db="EMBL/GenBank/DDBJ databases">
        <authorList>
            <consortium name="Genoscope"/>
            <consortium name="Whitehead Institute Centre for Genome Research"/>
        </authorList>
    </citation>
    <scope>NUCLEOTIDE SEQUENCE</scope>
</reference>
<feature type="compositionally biased region" description="Basic residues" evidence="11">
    <location>
        <begin position="578"/>
        <end position="588"/>
    </location>
</feature>
<feature type="compositionally biased region" description="Basic residues" evidence="11">
    <location>
        <begin position="521"/>
        <end position="530"/>
    </location>
</feature>
<keyword evidence="10" id="KW-0539">Nucleus</keyword>